<evidence type="ECO:0000256" key="1">
    <source>
        <dbReference type="SAM" id="Phobius"/>
    </source>
</evidence>
<protein>
    <submittedName>
        <fullName evidence="2">TIGR02611 family protein</fullName>
    </submittedName>
</protein>
<keyword evidence="3" id="KW-1185">Reference proteome</keyword>
<feature type="transmembrane region" description="Helical" evidence="1">
    <location>
        <begin position="38"/>
        <end position="60"/>
    </location>
</feature>
<keyword evidence="1" id="KW-1133">Transmembrane helix</keyword>
<sequence>MTQPDGLAAELDAAERSPLLRRLAAVRERLHRRRSTRWVYRTAVTTVGVAVLGTGVLLLVLPGPGWLLIFLGLGVLGTEYPAVRRLTDRFKARVLGIWWRWRARRA</sequence>
<evidence type="ECO:0000313" key="3">
    <source>
        <dbReference type="Proteomes" id="UP000581206"/>
    </source>
</evidence>
<feature type="transmembrane region" description="Helical" evidence="1">
    <location>
        <begin position="66"/>
        <end position="83"/>
    </location>
</feature>
<dbReference type="Pfam" id="PF09656">
    <property type="entry name" value="PGPGW"/>
    <property type="match status" value="1"/>
</dbReference>
<dbReference type="Proteomes" id="UP000581206">
    <property type="component" value="Unassembled WGS sequence"/>
</dbReference>
<dbReference type="RefSeq" id="WP_168630202.1">
    <property type="nucleotide sequence ID" value="NZ_BONL01000001.1"/>
</dbReference>
<proteinExistence type="predicted"/>
<dbReference type="AlphaFoldDB" id="A0A7X6KVI8"/>
<accession>A0A7X6KVI8</accession>
<keyword evidence="1" id="KW-0472">Membrane</keyword>
<dbReference type="EMBL" id="JAAXOX010000004">
    <property type="protein sequence ID" value="NKY23086.1"/>
    <property type="molecule type" value="Genomic_DNA"/>
</dbReference>
<keyword evidence="1" id="KW-0812">Transmembrane</keyword>
<organism evidence="2 3">
    <name type="scientific">Cellulomonas denverensis</name>
    <dbReference type="NCBI Taxonomy" id="264297"/>
    <lineage>
        <taxon>Bacteria</taxon>
        <taxon>Bacillati</taxon>
        <taxon>Actinomycetota</taxon>
        <taxon>Actinomycetes</taxon>
        <taxon>Micrococcales</taxon>
        <taxon>Cellulomonadaceae</taxon>
        <taxon>Cellulomonas</taxon>
    </lineage>
</organism>
<name>A0A7X6KVI8_9CELL</name>
<gene>
    <name evidence="2" type="ORF">HGA03_10470</name>
</gene>
<reference evidence="2 3" key="1">
    <citation type="submission" date="2020-04" db="EMBL/GenBank/DDBJ databases">
        <title>MicrobeNet Type strains.</title>
        <authorList>
            <person name="Nicholson A.C."/>
        </authorList>
    </citation>
    <scope>NUCLEOTIDE SEQUENCE [LARGE SCALE GENOMIC DNA]</scope>
    <source>
        <strain evidence="2 3">ATCC BAA-788</strain>
    </source>
</reference>
<evidence type="ECO:0000313" key="2">
    <source>
        <dbReference type="EMBL" id="NKY23086.1"/>
    </source>
</evidence>
<comment type="caution">
    <text evidence="2">The sequence shown here is derived from an EMBL/GenBank/DDBJ whole genome shotgun (WGS) entry which is preliminary data.</text>
</comment>
<dbReference type="InterPro" id="IPR019099">
    <property type="entry name" value="Uncharacterised_PGPGW_TM"/>
</dbReference>